<feature type="region of interest" description="Disordered" evidence="1">
    <location>
        <begin position="208"/>
        <end position="236"/>
    </location>
</feature>
<dbReference type="EMBL" id="JBHTCJ010000018">
    <property type="protein sequence ID" value="MFC7344723.1"/>
    <property type="molecule type" value="Genomic_DNA"/>
</dbReference>
<comment type="caution">
    <text evidence="3">The sequence shown here is derived from an EMBL/GenBank/DDBJ whole genome shotgun (WGS) entry which is preliminary data.</text>
</comment>
<organism evidence="3 4">
    <name type="scientific">Saccharopolyspora griseoalba</name>
    <dbReference type="NCBI Taxonomy" id="1431848"/>
    <lineage>
        <taxon>Bacteria</taxon>
        <taxon>Bacillati</taxon>
        <taxon>Actinomycetota</taxon>
        <taxon>Actinomycetes</taxon>
        <taxon>Pseudonocardiales</taxon>
        <taxon>Pseudonocardiaceae</taxon>
        <taxon>Saccharopolyspora</taxon>
    </lineage>
</organism>
<evidence type="ECO:0000256" key="2">
    <source>
        <dbReference type="SAM" id="Phobius"/>
    </source>
</evidence>
<proteinExistence type="predicted"/>
<feature type="compositionally biased region" description="Acidic residues" evidence="1">
    <location>
        <begin position="155"/>
        <end position="170"/>
    </location>
</feature>
<keyword evidence="2" id="KW-1133">Transmembrane helix</keyword>
<gene>
    <name evidence="3" type="ORF">ACFQRI_25220</name>
</gene>
<protein>
    <recommendedName>
        <fullName evidence="5">Serine/threonine protein kinase</fullName>
    </recommendedName>
</protein>
<feature type="compositionally biased region" description="Pro residues" evidence="1">
    <location>
        <begin position="78"/>
        <end position="92"/>
    </location>
</feature>
<keyword evidence="4" id="KW-1185">Reference proteome</keyword>
<accession>A0ABW2LSS8</accession>
<keyword evidence="2" id="KW-0812">Transmembrane</keyword>
<feature type="region of interest" description="Disordered" evidence="1">
    <location>
        <begin position="1"/>
        <end position="178"/>
    </location>
</feature>
<keyword evidence="2" id="KW-0472">Membrane</keyword>
<feature type="compositionally biased region" description="Low complexity" evidence="1">
    <location>
        <begin position="11"/>
        <end position="38"/>
    </location>
</feature>
<feature type="non-terminal residue" evidence="3">
    <location>
        <position position="1"/>
    </location>
</feature>
<evidence type="ECO:0000256" key="1">
    <source>
        <dbReference type="SAM" id="MobiDB-lite"/>
    </source>
</evidence>
<sequence length="269" mass="28851">TGSPCAPRWEPGCSTSGTPTTGRNPRPAAPAASAAPAAFNGEPPRRPEPPRTNGADPEATRISQALTTADRPARRNPRPPAGAPAPARPPAAPAADPEATTQHAPVRPQQAKPKQAEETAASTRVVDPEEAGPVPESPAEATAVVAPADGYAELDAFDDDDDDFGGEEVEREERNNDVQQIDATLARFSAVHDEIAAEEAKRRRFFGKRKEPELGTDMPFDFHDSEGRDGKSRMEWKKNQRKRRTNLIVLSVAIVASLTVFLSLGLMWG</sequence>
<reference evidence="4" key="1">
    <citation type="journal article" date="2019" name="Int. J. Syst. Evol. Microbiol.">
        <title>The Global Catalogue of Microorganisms (GCM) 10K type strain sequencing project: providing services to taxonomists for standard genome sequencing and annotation.</title>
        <authorList>
            <consortium name="The Broad Institute Genomics Platform"/>
            <consortium name="The Broad Institute Genome Sequencing Center for Infectious Disease"/>
            <person name="Wu L."/>
            <person name="Ma J."/>
        </authorList>
    </citation>
    <scope>NUCLEOTIDE SEQUENCE [LARGE SCALE GENOMIC DNA]</scope>
    <source>
        <strain evidence="4">WLHS5</strain>
    </source>
</reference>
<feature type="transmembrane region" description="Helical" evidence="2">
    <location>
        <begin position="247"/>
        <end position="268"/>
    </location>
</feature>
<evidence type="ECO:0000313" key="4">
    <source>
        <dbReference type="Proteomes" id="UP001596504"/>
    </source>
</evidence>
<dbReference type="Proteomes" id="UP001596504">
    <property type="component" value="Unassembled WGS sequence"/>
</dbReference>
<evidence type="ECO:0000313" key="3">
    <source>
        <dbReference type="EMBL" id="MFC7344723.1"/>
    </source>
</evidence>
<feature type="compositionally biased region" description="Basic and acidic residues" evidence="1">
    <location>
        <begin position="220"/>
        <end position="236"/>
    </location>
</feature>
<evidence type="ECO:0008006" key="5">
    <source>
        <dbReference type="Google" id="ProtNLM"/>
    </source>
</evidence>
<name>A0ABW2LSS8_9PSEU</name>